<dbReference type="Proteomes" id="UP000886501">
    <property type="component" value="Unassembled WGS sequence"/>
</dbReference>
<sequence length="151" mass="16804">MMKNGSLAVAIIHRQVVVVKAVRSHTKRDRLLDVCTFTPLGDRLFIVSDFPNARIPASDILTVFPFEYAPSLSATPQSITLTSSASSETLIEEDIQTPESIMVEMLELPSGAFAKFQQLCSRNQEQCDKLWVSGQSSNLGRKIKSNFPLFR</sequence>
<organism evidence="1 2">
    <name type="scientific">Thelephora ganbajun</name>
    <name type="common">Ganba fungus</name>
    <dbReference type="NCBI Taxonomy" id="370292"/>
    <lineage>
        <taxon>Eukaryota</taxon>
        <taxon>Fungi</taxon>
        <taxon>Dikarya</taxon>
        <taxon>Basidiomycota</taxon>
        <taxon>Agaricomycotina</taxon>
        <taxon>Agaricomycetes</taxon>
        <taxon>Thelephorales</taxon>
        <taxon>Thelephoraceae</taxon>
        <taxon>Thelephora</taxon>
    </lineage>
</organism>
<gene>
    <name evidence="1" type="ORF">BDM02DRAFT_3118995</name>
</gene>
<evidence type="ECO:0000313" key="1">
    <source>
        <dbReference type="EMBL" id="KAF9646245.1"/>
    </source>
</evidence>
<proteinExistence type="predicted"/>
<accession>A0ACB6ZA18</accession>
<reference evidence="1" key="1">
    <citation type="submission" date="2019-10" db="EMBL/GenBank/DDBJ databases">
        <authorList>
            <consortium name="DOE Joint Genome Institute"/>
            <person name="Kuo A."/>
            <person name="Miyauchi S."/>
            <person name="Kiss E."/>
            <person name="Drula E."/>
            <person name="Kohler A."/>
            <person name="Sanchez-Garcia M."/>
            <person name="Andreopoulos B."/>
            <person name="Barry K.W."/>
            <person name="Bonito G."/>
            <person name="Buee M."/>
            <person name="Carver A."/>
            <person name="Chen C."/>
            <person name="Cichocki N."/>
            <person name="Clum A."/>
            <person name="Culley D."/>
            <person name="Crous P.W."/>
            <person name="Fauchery L."/>
            <person name="Girlanda M."/>
            <person name="Hayes R."/>
            <person name="Keri Z."/>
            <person name="Labutti K."/>
            <person name="Lipzen A."/>
            <person name="Lombard V."/>
            <person name="Magnuson J."/>
            <person name="Maillard F."/>
            <person name="Morin E."/>
            <person name="Murat C."/>
            <person name="Nolan M."/>
            <person name="Ohm R."/>
            <person name="Pangilinan J."/>
            <person name="Pereira M."/>
            <person name="Perotto S."/>
            <person name="Peter M."/>
            <person name="Riley R."/>
            <person name="Sitrit Y."/>
            <person name="Stielow B."/>
            <person name="Szollosi G."/>
            <person name="Zifcakova L."/>
            <person name="Stursova M."/>
            <person name="Spatafora J.W."/>
            <person name="Tedersoo L."/>
            <person name="Vaario L.-M."/>
            <person name="Yamada A."/>
            <person name="Yan M."/>
            <person name="Wang P."/>
            <person name="Xu J."/>
            <person name="Bruns T."/>
            <person name="Baldrian P."/>
            <person name="Vilgalys R."/>
            <person name="Henrissat B."/>
            <person name="Grigoriev I.V."/>
            <person name="Hibbett D."/>
            <person name="Nagy L.G."/>
            <person name="Martin F.M."/>
        </authorList>
    </citation>
    <scope>NUCLEOTIDE SEQUENCE</scope>
    <source>
        <strain evidence="1">P2</strain>
    </source>
</reference>
<keyword evidence="2" id="KW-1185">Reference proteome</keyword>
<reference evidence="1" key="2">
    <citation type="journal article" date="2020" name="Nat. Commun.">
        <title>Large-scale genome sequencing of mycorrhizal fungi provides insights into the early evolution of symbiotic traits.</title>
        <authorList>
            <person name="Miyauchi S."/>
            <person name="Kiss E."/>
            <person name="Kuo A."/>
            <person name="Drula E."/>
            <person name="Kohler A."/>
            <person name="Sanchez-Garcia M."/>
            <person name="Morin E."/>
            <person name="Andreopoulos B."/>
            <person name="Barry K.W."/>
            <person name="Bonito G."/>
            <person name="Buee M."/>
            <person name="Carver A."/>
            <person name="Chen C."/>
            <person name="Cichocki N."/>
            <person name="Clum A."/>
            <person name="Culley D."/>
            <person name="Crous P.W."/>
            <person name="Fauchery L."/>
            <person name="Girlanda M."/>
            <person name="Hayes R.D."/>
            <person name="Keri Z."/>
            <person name="LaButti K."/>
            <person name="Lipzen A."/>
            <person name="Lombard V."/>
            <person name="Magnuson J."/>
            <person name="Maillard F."/>
            <person name="Murat C."/>
            <person name="Nolan M."/>
            <person name="Ohm R.A."/>
            <person name="Pangilinan J."/>
            <person name="Pereira M.F."/>
            <person name="Perotto S."/>
            <person name="Peter M."/>
            <person name="Pfister S."/>
            <person name="Riley R."/>
            <person name="Sitrit Y."/>
            <person name="Stielow J.B."/>
            <person name="Szollosi G."/>
            <person name="Zifcakova L."/>
            <person name="Stursova M."/>
            <person name="Spatafora J.W."/>
            <person name="Tedersoo L."/>
            <person name="Vaario L.M."/>
            <person name="Yamada A."/>
            <person name="Yan M."/>
            <person name="Wang P."/>
            <person name="Xu J."/>
            <person name="Bruns T."/>
            <person name="Baldrian P."/>
            <person name="Vilgalys R."/>
            <person name="Dunand C."/>
            <person name="Henrissat B."/>
            <person name="Grigoriev I.V."/>
            <person name="Hibbett D."/>
            <person name="Nagy L.G."/>
            <person name="Martin F.M."/>
        </authorList>
    </citation>
    <scope>NUCLEOTIDE SEQUENCE</scope>
    <source>
        <strain evidence="1">P2</strain>
    </source>
</reference>
<comment type="caution">
    <text evidence="1">The sequence shown here is derived from an EMBL/GenBank/DDBJ whole genome shotgun (WGS) entry which is preliminary data.</text>
</comment>
<dbReference type="EMBL" id="MU118064">
    <property type="protein sequence ID" value="KAF9646245.1"/>
    <property type="molecule type" value="Genomic_DNA"/>
</dbReference>
<protein>
    <submittedName>
        <fullName evidence="1">Uncharacterized protein</fullName>
    </submittedName>
</protein>
<name>A0ACB6ZA18_THEGA</name>
<evidence type="ECO:0000313" key="2">
    <source>
        <dbReference type="Proteomes" id="UP000886501"/>
    </source>
</evidence>